<evidence type="ECO:0000313" key="13">
    <source>
        <dbReference type="Proteomes" id="UP000605676"/>
    </source>
</evidence>
<comment type="catalytic activity">
    <reaction evidence="1 9 10">
        <text>[protein]-peptidylproline (omega=180) = [protein]-peptidylproline (omega=0)</text>
        <dbReference type="Rhea" id="RHEA:16237"/>
        <dbReference type="Rhea" id="RHEA-COMP:10747"/>
        <dbReference type="Rhea" id="RHEA-COMP:10748"/>
        <dbReference type="ChEBI" id="CHEBI:83833"/>
        <dbReference type="ChEBI" id="CHEBI:83834"/>
        <dbReference type="EC" id="5.2.1.8"/>
    </reaction>
</comment>
<evidence type="ECO:0000256" key="1">
    <source>
        <dbReference type="ARBA" id="ARBA00000971"/>
    </source>
</evidence>
<dbReference type="EMBL" id="JAENRR010000005">
    <property type="protein sequence ID" value="MBK3516352.1"/>
    <property type="molecule type" value="Genomic_DNA"/>
</dbReference>
<comment type="subcellular location">
    <subcellularLocation>
        <location evidence="2">Cytoplasm</location>
    </subcellularLocation>
</comment>
<comment type="similarity">
    <text evidence="3 10">Belongs to the FKBP-type PPIase family.</text>
</comment>
<name>A0ABS1HFK7_9BACT</name>
<dbReference type="EC" id="5.2.1.8" evidence="10"/>
<dbReference type="PROSITE" id="PS50059">
    <property type="entry name" value="FKBP_PPIASE"/>
    <property type="match status" value="1"/>
</dbReference>
<evidence type="ECO:0000256" key="5">
    <source>
        <dbReference type="ARBA" id="ARBA00023110"/>
    </source>
</evidence>
<dbReference type="InterPro" id="IPR046357">
    <property type="entry name" value="PPIase_dom_sf"/>
</dbReference>
<comment type="caution">
    <text evidence="12">The sequence shown here is derived from an EMBL/GenBank/DDBJ whole genome shotgun (WGS) entry which is preliminary data.</text>
</comment>
<dbReference type="PANTHER" id="PTHR47861:SF3">
    <property type="entry name" value="FKBP-TYPE PEPTIDYL-PROLYL CIS-TRANS ISOMERASE SLYD"/>
    <property type="match status" value="1"/>
</dbReference>
<dbReference type="GO" id="GO:0016853">
    <property type="term" value="F:isomerase activity"/>
    <property type="evidence" value="ECO:0007669"/>
    <property type="project" value="UniProtKB-KW"/>
</dbReference>
<evidence type="ECO:0000256" key="10">
    <source>
        <dbReference type="RuleBase" id="RU003915"/>
    </source>
</evidence>
<evidence type="ECO:0000256" key="6">
    <source>
        <dbReference type="ARBA" id="ARBA00023186"/>
    </source>
</evidence>
<accession>A0ABS1HFK7</accession>
<evidence type="ECO:0000256" key="9">
    <source>
        <dbReference type="PROSITE-ProRule" id="PRU00277"/>
    </source>
</evidence>
<dbReference type="RefSeq" id="WP_200463581.1">
    <property type="nucleotide sequence ID" value="NZ_JAENRR010000005.1"/>
</dbReference>
<keyword evidence="4" id="KW-0963">Cytoplasm</keyword>
<sequence length="178" mass="18838">MEIGRNKFVTLSYELRANSAEGEVVEKTEAAAPLGFVFGAGKMLEMFETKLEGLAKGSAFDFELKAAEAYGEVNPNAVVEIPKNIFEVEGQIDENLLTVGNHVPMQDAHGNRLNGLVLEVGDEKVKMDFNHPLAGDNLFFKGEVLEIREASEDELTEACGSGSCGTGSGGCGGGCSCG</sequence>
<dbReference type="SUPFAM" id="SSF54534">
    <property type="entry name" value="FKBP-like"/>
    <property type="match status" value="1"/>
</dbReference>
<dbReference type="PANTHER" id="PTHR47861">
    <property type="entry name" value="FKBP-TYPE PEPTIDYL-PROLYL CIS-TRANS ISOMERASE SLYD"/>
    <property type="match status" value="1"/>
</dbReference>
<evidence type="ECO:0000313" key="12">
    <source>
        <dbReference type="EMBL" id="MBK3516352.1"/>
    </source>
</evidence>
<evidence type="ECO:0000256" key="8">
    <source>
        <dbReference type="ARBA" id="ARBA00037071"/>
    </source>
</evidence>
<dbReference type="Pfam" id="PF00254">
    <property type="entry name" value="FKBP_C"/>
    <property type="match status" value="1"/>
</dbReference>
<dbReference type="InterPro" id="IPR048261">
    <property type="entry name" value="SlpA/SlyD-like_ins_sf"/>
</dbReference>
<evidence type="ECO:0000256" key="7">
    <source>
        <dbReference type="ARBA" id="ARBA00023235"/>
    </source>
</evidence>
<proteinExistence type="inferred from homology"/>
<dbReference type="Proteomes" id="UP000605676">
    <property type="component" value="Unassembled WGS sequence"/>
</dbReference>
<organism evidence="12 13">
    <name type="scientific">Carboxylicivirga marina</name>
    <dbReference type="NCBI Taxonomy" id="2800988"/>
    <lineage>
        <taxon>Bacteria</taxon>
        <taxon>Pseudomonadati</taxon>
        <taxon>Bacteroidota</taxon>
        <taxon>Bacteroidia</taxon>
        <taxon>Marinilabiliales</taxon>
        <taxon>Marinilabiliaceae</taxon>
        <taxon>Carboxylicivirga</taxon>
    </lineage>
</organism>
<evidence type="ECO:0000256" key="3">
    <source>
        <dbReference type="ARBA" id="ARBA00006577"/>
    </source>
</evidence>
<dbReference type="Gene3D" id="3.10.50.40">
    <property type="match status" value="1"/>
</dbReference>
<evidence type="ECO:0000256" key="4">
    <source>
        <dbReference type="ARBA" id="ARBA00022490"/>
    </source>
</evidence>
<feature type="domain" description="PPIase FKBP-type" evidence="11">
    <location>
        <begin position="6"/>
        <end position="84"/>
    </location>
</feature>
<dbReference type="InterPro" id="IPR001179">
    <property type="entry name" value="PPIase_FKBP_dom"/>
</dbReference>
<gene>
    <name evidence="12" type="ORF">JIV24_03295</name>
</gene>
<evidence type="ECO:0000256" key="2">
    <source>
        <dbReference type="ARBA" id="ARBA00004496"/>
    </source>
</evidence>
<reference evidence="12 13" key="1">
    <citation type="submission" date="2021-01" db="EMBL/GenBank/DDBJ databases">
        <title>Carboxyliciviraga sp.nov., isolated from coastal sediments.</title>
        <authorList>
            <person name="Lu D."/>
            <person name="Zhang T."/>
        </authorList>
    </citation>
    <scope>NUCLEOTIDE SEQUENCE [LARGE SCALE GENOMIC DNA]</scope>
    <source>
        <strain evidence="12 13">N1Y132</strain>
    </source>
</reference>
<keyword evidence="13" id="KW-1185">Reference proteome</keyword>
<keyword evidence="7 9" id="KW-0413">Isomerase</keyword>
<evidence type="ECO:0000259" key="11">
    <source>
        <dbReference type="PROSITE" id="PS50059"/>
    </source>
</evidence>
<keyword evidence="5 9" id="KW-0697">Rotamase</keyword>
<dbReference type="Gene3D" id="2.40.10.330">
    <property type="match status" value="1"/>
</dbReference>
<protein>
    <recommendedName>
        <fullName evidence="10">Peptidyl-prolyl cis-trans isomerase</fullName>
        <ecNumber evidence="10">5.2.1.8</ecNumber>
    </recommendedName>
</protein>
<comment type="function">
    <text evidence="8">Also involved in hydrogenase metallocenter assembly, probably by participating in the nickel insertion step. This function in hydrogenase biosynthesis requires chaperone activity and the presence of the metal-binding domain, but not PPIase activity.</text>
</comment>
<keyword evidence="6" id="KW-0143">Chaperone</keyword>